<dbReference type="Gene3D" id="1.20.120.160">
    <property type="entry name" value="HPT domain"/>
    <property type="match status" value="1"/>
</dbReference>
<dbReference type="InterPro" id="IPR004358">
    <property type="entry name" value="Sig_transdc_His_kin-like_C"/>
</dbReference>
<keyword evidence="13" id="KW-0472">Membrane</keyword>
<dbReference type="InterPro" id="IPR005467">
    <property type="entry name" value="His_kinase_dom"/>
</dbReference>
<dbReference type="SMART" id="SM00388">
    <property type="entry name" value="HisKA"/>
    <property type="match status" value="1"/>
</dbReference>
<keyword evidence="9" id="KW-0418">Kinase</keyword>
<dbReference type="InterPro" id="IPR001789">
    <property type="entry name" value="Sig_transdc_resp-reg_receiver"/>
</dbReference>
<keyword evidence="7" id="KW-0812">Transmembrane</keyword>
<dbReference type="Gene3D" id="1.10.287.130">
    <property type="match status" value="1"/>
</dbReference>
<dbReference type="RefSeq" id="WP_150902269.1">
    <property type="nucleotide sequence ID" value="NZ_VTWT01000001.1"/>
</dbReference>
<comment type="catalytic activity">
    <reaction evidence="1">
        <text>ATP + protein L-histidine = ADP + protein N-phospho-L-histidine.</text>
        <dbReference type="EC" id="2.7.13.3"/>
    </reaction>
</comment>
<dbReference type="SUPFAM" id="SSF47384">
    <property type="entry name" value="Homodimeric domain of signal transducing histidine kinase"/>
    <property type="match status" value="1"/>
</dbReference>
<dbReference type="NCBIfam" id="TIGR00229">
    <property type="entry name" value="sensory_box"/>
    <property type="match status" value="1"/>
</dbReference>
<dbReference type="SUPFAM" id="SSF55785">
    <property type="entry name" value="PYP-like sensor domain (PAS domain)"/>
    <property type="match status" value="1"/>
</dbReference>
<dbReference type="PROSITE" id="PS50109">
    <property type="entry name" value="HIS_KIN"/>
    <property type="match status" value="1"/>
</dbReference>
<dbReference type="InterPro" id="IPR036097">
    <property type="entry name" value="HisK_dim/P_sf"/>
</dbReference>
<keyword evidence="12" id="KW-0902">Two-component regulatory system</keyword>
<dbReference type="SUPFAM" id="SSF47226">
    <property type="entry name" value="Histidine-containing phosphotransfer domain, HPT domain"/>
    <property type="match status" value="1"/>
</dbReference>
<dbReference type="SUPFAM" id="SSF55874">
    <property type="entry name" value="ATPase domain of HSP90 chaperone/DNA topoisomerase II/histidine kinase"/>
    <property type="match status" value="1"/>
</dbReference>
<evidence type="ECO:0000256" key="8">
    <source>
        <dbReference type="ARBA" id="ARBA00022741"/>
    </source>
</evidence>
<evidence type="ECO:0000256" key="5">
    <source>
        <dbReference type="ARBA" id="ARBA00022553"/>
    </source>
</evidence>
<keyword evidence="6" id="KW-0808">Transferase</keyword>
<dbReference type="EC" id="2.7.13.3" evidence="3"/>
<dbReference type="AlphaFoldDB" id="A0A5N1J5E5"/>
<evidence type="ECO:0000313" key="22">
    <source>
        <dbReference type="EMBL" id="KAA9346126.1"/>
    </source>
</evidence>
<dbReference type="Gene3D" id="3.30.565.10">
    <property type="entry name" value="Histidine kinase-like ATPase, C-terminal domain"/>
    <property type="match status" value="1"/>
</dbReference>
<evidence type="ECO:0000256" key="2">
    <source>
        <dbReference type="ARBA" id="ARBA00004651"/>
    </source>
</evidence>
<dbReference type="SMART" id="SM00448">
    <property type="entry name" value="REC"/>
    <property type="match status" value="2"/>
</dbReference>
<reference evidence="22 23" key="1">
    <citation type="submission" date="2019-09" db="EMBL/GenBank/DDBJ databases">
        <title>Genome sequence of Adhaeribacter sp. M2.</title>
        <authorList>
            <person name="Srinivasan S."/>
        </authorList>
    </citation>
    <scope>NUCLEOTIDE SEQUENCE [LARGE SCALE GENOMIC DNA]</scope>
    <source>
        <strain evidence="22 23">M2</strain>
    </source>
</reference>
<evidence type="ECO:0000256" key="7">
    <source>
        <dbReference type="ARBA" id="ARBA00022692"/>
    </source>
</evidence>
<dbReference type="PRINTS" id="PR00344">
    <property type="entry name" value="BCTRLSENSOR"/>
</dbReference>
<evidence type="ECO:0000256" key="4">
    <source>
        <dbReference type="ARBA" id="ARBA00022475"/>
    </source>
</evidence>
<keyword evidence="8" id="KW-0547">Nucleotide-binding</keyword>
<accession>A0A5N1J5E5</accession>
<keyword evidence="23" id="KW-1185">Reference proteome</keyword>
<dbReference type="InterPro" id="IPR036890">
    <property type="entry name" value="HATPase_C_sf"/>
</dbReference>
<comment type="subunit">
    <text evidence="14">At low DSF concentrations, interacts with RpfF.</text>
</comment>
<organism evidence="22 23">
    <name type="scientific">Adhaeribacter soli</name>
    <dbReference type="NCBI Taxonomy" id="2607655"/>
    <lineage>
        <taxon>Bacteria</taxon>
        <taxon>Pseudomonadati</taxon>
        <taxon>Bacteroidota</taxon>
        <taxon>Cytophagia</taxon>
        <taxon>Cytophagales</taxon>
        <taxon>Hymenobacteraceae</taxon>
        <taxon>Adhaeribacter</taxon>
    </lineage>
</organism>
<dbReference type="PROSITE" id="PS50110">
    <property type="entry name" value="RESPONSE_REGULATORY"/>
    <property type="match status" value="2"/>
</dbReference>
<evidence type="ECO:0000256" key="15">
    <source>
        <dbReference type="ARBA" id="ARBA00068150"/>
    </source>
</evidence>
<dbReference type="CDD" id="cd00156">
    <property type="entry name" value="REC"/>
    <property type="match status" value="1"/>
</dbReference>
<dbReference type="SUPFAM" id="SSF52172">
    <property type="entry name" value="CheY-like"/>
    <property type="match status" value="2"/>
</dbReference>
<dbReference type="SMART" id="SM00387">
    <property type="entry name" value="HATPase_c"/>
    <property type="match status" value="1"/>
</dbReference>
<evidence type="ECO:0000313" key="23">
    <source>
        <dbReference type="Proteomes" id="UP000326570"/>
    </source>
</evidence>
<dbReference type="InterPro" id="IPR008207">
    <property type="entry name" value="Sig_transdc_His_kin_Hpt_dom"/>
</dbReference>
<dbReference type="InterPro" id="IPR035965">
    <property type="entry name" value="PAS-like_dom_sf"/>
</dbReference>
<feature type="domain" description="Response regulatory" evidence="19">
    <location>
        <begin position="6"/>
        <end position="122"/>
    </location>
</feature>
<evidence type="ECO:0000256" key="3">
    <source>
        <dbReference type="ARBA" id="ARBA00012438"/>
    </source>
</evidence>
<dbReference type="GO" id="GO:0000155">
    <property type="term" value="F:phosphorelay sensor kinase activity"/>
    <property type="evidence" value="ECO:0007669"/>
    <property type="project" value="InterPro"/>
</dbReference>
<evidence type="ECO:0000259" key="21">
    <source>
        <dbReference type="PROSITE" id="PS50894"/>
    </source>
</evidence>
<dbReference type="PROSITE" id="PS50112">
    <property type="entry name" value="PAS"/>
    <property type="match status" value="1"/>
</dbReference>
<dbReference type="Proteomes" id="UP000326570">
    <property type="component" value="Unassembled WGS sequence"/>
</dbReference>
<dbReference type="Pfam" id="PF00989">
    <property type="entry name" value="PAS"/>
    <property type="match status" value="1"/>
</dbReference>
<dbReference type="InterPro" id="IPR013767">
    <property type="entry name" value="PAS_fold"/>
</dbReference>
<dbReference type="CDD" id="cd00082">
    <property type="entry name" value="HisKA"/>
    <property type="match status" value="1"/>
</dbReference>
<gene>
    <name evidence="22" type="ORF">F0P94_03320</name>
</gene>
<dbReference type="PANTHER" id="PTHR45339">
    <property type="entry name" value="HYBRID SIGNAL TRANSDUCTION HISTIDINE KINASE J"/>
    <property type="match status" value="1"/>
</dbReference>
<feature type="domain" description="HPt" evidence="21">
    <location>
        <begin position="679"/>
        <end position="773"/>
    </location>
</feature>
<dbReference type="CDD" id="cd17546">
    <property type="entry name" value="REC_hyHK_CKI1_RcsC-like"/>
    <property type="match status" value="1"/>
</dbReference>
<evidence type="ECO:0000256" key="13">
    <source>
        <dbReference type="ARBA" id="ARBA00023136"/>
    </source>
</evidence>
<dbReference type="InterPro" id="IPR011006">
    <property type="entry name" value="CheY-like_superfamily"/>
</dbReference>
<dbReference type="InterPro" id="IPR036641">
    <property type="entry name" value="HPT_dom_sf"/>
</dbReference>
<dbReference type="FunFam" id="1.10.287.130:FF:000002">
    <property type="entry name" value="Two-component osmosensing histidine kinase"/>
    <property type="match status" value="1"/>
</dbReference>
<evidence type="ECO:0000256" key="10">
    <source>
        <dbReference type="ARBA" id="ARBA00022840"/>
    </source>
</evidence>
<evidence type="ECO:0000256" key="6">
    <source>
        <dbReference type="ARBA" id="ARBA00022679"/>
    </source>
</evidence>
<comment type="caution">
    <text evidence="22">The sequence shown here is derived from an EMBL/GenBank/DDBJ whole genome shotgun (WGS) entry which is preliminary data.</text>
</comment>
<evidence type="ECO:0000256" key="11">
    <source>
        <dbReference type="ARBA" id="ARBA00022989"/>
    </source>
</evidence>
<feature type="domain" description="PAS" evidence="20">
    <location>
        <begin position="142"/>
        <end position="193"/>
    </location>
</feature>
<protein>
    <recommendedName>
        <fullName evidence="15">Sensory/regulatory protein RpfC</fullName>
        <ecNumber evidence="3">2.7.13.3</ecNumber>
    </recommendedName>
</protein>
<keyword evidence="5 17" id="KW-0597">Phosphoprotein</keyword>
<feature type="modified residue" description="Phosphohistidine" evidence="16">
    <location>
        <position position="718"/>
    </location>
</feature>
<feature type="modified residue" description="4-aspartylphosphate" evidence="17">
    <location>
        <position position="571"/>
    </location>
</feature>
<evidence type="ECO:0000256" key="17">
    <source>
        <dbReference type="PROSITE-ProRule" id="PRU00169"/>
    </source>
</evidence>
<name>A0A5N1J5E5_9BACT</name>
<dbReference type="PANTHER" id="PTHR45339:SF1">
    <property type="entry name" value="HYBRID SIGNAL TRANSDUCTION HISTIDINE KINASE J"/>
    <property type="match status" value="1"/>
</dbReference>
<evidence type="ECO:0000259" key="18">
    <source>
        <dbReference type="PROSITE" id="PS50109"/>
    </source>
</evidence>
<dbReference type="EMBL" id="VTWT01000001">
    <property type="protein sequence ID" value="KAA9346126.1"/>
    <property type="molecule type" value="Genomic_DNA"/>
</dbReference>
<dbReference type="CDD" id="cd16922">
    <property type="entry name" value="HATPase_EvgS-ArcB-TorS-like"/>
    <property type="match status" value="1"/>
</dbReference>
<evidence type="ECO:0000259" key="19">
    <source>
        <dbReference type="PROSITE" id="PS50110"/>
    </source>
</evidence>
<dbReference type="Pfam" id="PF02518">
    <property type="entry name" value="HATPase_c"/>
    <property type="match status" value="1"/>
</dbReference>
<dbReference type="Pfam" id="PF00072">
    <property type="entry name" value="Response_reg"/>
    <property type="match status" value="2"/>
</dbReference>
<evidence type="ECO:0000256" key="9">
    <source>
        <dbReference type="ARBA" id="ARBA00022777"/>
    </source>
</evidence>
<dbReference type="PROSITE" id="PS50894">
    <property type="entry name" value="HPT"/>
    <property type="match status" value="1"/>
</dbReference>
<proteinExistence type="predicted"/>
<evidence type="ECO:0000259" key="20">
    <source>
        <dbReference type="PROSITE" id="PS50112"/>
    </source>
</evidence>
<dbReference type="SMART" id="SM00091">
    <property type="entry name" value="PAS"/>
    <property type="match status" value="1"/>
</dbReference>
<dbReference type="GO" id="GO:0006355">
    <property type="term" value="P:regulation of DNA-templated transcription"/>
    <property type="evidence" value="ECO:0007669"/>
    <property type="project" value="InterPro"/>
</dbReference>
<feature type="domain" description="Response regulatory" evidence="19">
    <location>
        <begin position="522"/>
        <end position="639"/>
    </location>
</feature>
<evidence type="ECO:0000256" key="16">
    <source>
        <dbReference type="PROSITE-ProRule" id="PRU00110"/>
    </source>
</evidence>
<sequence length="776" mass="86786">MAEPLHILIIDDDDVDRLTLKRSLKNAGLNVRTAVADTAAAGLEKFRQEKFDCIFIDFKLPDLDGLELLQQIREEDALVPVVLITSYGDERVAAEAIKLGASDYISKALLTPEGVSHSLRSTIRLSQAERLKKSVEEQFQATQERLHTVVNNTPIVVWEIDENDCFVIMEGKGLEQLGIKPEDAIGKNMYEVFPDSPSVTDNIRKALNNEVNSATVETQGYCYQTLYQVITDDQGKVTGLSGISFEITDRVKSERTLQKAKDLAEDSVKIKEQFFANMSHEIRTPMNGIMGLTEVLLKMEMTDEQRTYLDAIRTSSERLLVIINDLLDFSKMEAGKLTLHETGFNLRQLIADTVELLSSQAKDRNNRLKVIIDSEIPEEVVGDQVRLSQILTNLIGNAIKFTENGQIRILADLVNTTEEDVLVEFEVQDTGIGIPEDKLASIFESFTQASNETTRKYGGTGLGLTITRQLVEMQGGKLTVRSRVGEGSTFRFALKFKTASEKASGTREIMQEIDPAELGKVRVLLAEDNEINQMLARKVITDWGFELDVASNGRIAVEMLKEKDYDVVLMDMQMPEMDGYEATVYIRNEMGPKSNIPIIAFTAHATKMEIGKCMLAGANAYVSKPLKPAELLNEIYDQVSKEPGVVFKPSLEPEAEEKPEQLSDIKIDLTFLKEMAGGNQVFMNEIVDMFISSTPESLAKMQEAIAENDWINVKAIAHKLKSSMFLVGIKELEMNMVAIEQNAGNPAEQHLVQRLLDRTRRICEFAIPRLKAKIEA</sequence>
<dbReference type="GO" id="GO:0005524">
    <property type="term" value="F:ATP binding"/>
    <property type="evidence" value="ECO:0007669"/>
    <property type="project" value="UniProtKB-KW"/>
</dbReference>
<evidence type="ECO:0000256" key="14">
    <source>
        <dbReference type="ARBA" id="ARBA00064003"/>
    </source>
</evidence>
<dbReference type="Pfam" id="PF00512">
    <property type="entry name" value="HisKA"/>
    <property type="match status" value="1"/>
</dbReference>
<dbReference type="Gene3D" id="3.40.50.2300">
    <property type="match status" value="2"/>
</dbReference>
<keyword evidence="10" id="KW-0067">ATP-binding</keyword>
<dbReference type="GO" id="GO:0005886">
    <property type="term" value="C:plasma membrane"/>
    <property type="evidence" value="ECO:0007669"/>
    <property type="project" value="UniProtKB-SubCell"/>
</dbReference>
<evidence type="ECO:0000256" key="12">
    <source>
        <dbReference type="ARBA" id="ARBA00023012"/>
    </source>
</evidence>
<evidence type="ECO:0000256" key="1">
    <source>
        <dbReference type="ARBA" id="ARBA00000085"/>
    </source>
</evidence>
<keyword evidence="11" id="KW-1133">Transmembrane helix</keyword>
<dbReference type="InterPro" id="IPR003661">
    <property type="entry name" value="HisK_dim/P_dom"/>
</dbReference>
<feature type="modified residue" description="4-aspartylphosphate" evidence="17">
    <location>
        <position position="57"/>
    </location>
</feature>
<dbReference type="CDD" id="cd00130">
    <property type="entry name" value="PAS"/>
    <property type="match status" value="1"/>
</dbReference>
<feature type="domain" description="Histidine kinase" evidence="18">
    <location>
        <begin position="277"/>
        <end position="498"/>
    </location>
</feature>
<dbReference type="Pfam" id="PF01627">
    <property type="entry name" value="Hpt"/>
    <property type="match status" value="1"/>
</dbReference>
<keyword evidence="4" id="KW-1003">Cell membrane</keyword>
<dbReference type="InterPro" id="IPR003594">
    <property type="entry name" value="HATPase_dom"/>
</dbReference>
<dbReference type="InterPro" id="IPR000014">
    <property type="entry name" value="PAS"/>
</dbReference>
<dbReference type="FunFam" id="3.30.565.10:FF:000010">
    <property type="entry name" value="Sensor histidine kinase RcsC"/>
    <property type="match status" value="1"/>
</dbReference>
<comment type="subcellular location">
    <subcellularLocation>
        <location evidence="2">Cell membrane</location>
        <topology evidence="2">Multi-pass membrane protein</topology>
    </subcellularLocation>
</comment>
<dbReference type="Gene3D" id="3.30.450.20">
    <property type="entry name" value="PAS domain"/>
    <property type="match status" value="1"/>
</dbReference>